<dbReference type="GO" id="GO:0005506">
    <property type="term" value="F:iron ion binding"/>
    <property type="evidence" value="ECO:0007669"/>
    <property type="project" value="InterPro"/>
</dbReference>
<dbReference type="PANTHER" id="PTHR35799:SF1">
    <property type="entry name" value="S-RIBOSYLHOMOCYSTEINE LYASE"/>
    <property type="match status" value="1"/>
</dbReference>
<dbReference type="PRINTS" id="PR01487">
    <property type="entry name" value="LUXSPROTEIN"/>
</dbReference>
<comment type="cofactor">
    <cofactor evidence="2">
        <name>Fe cation</name>
        <dbReference type="ChEBI" id="CHEBI:24875"/>
    </cofactor>
</comment>
<evidence type="ECO:0000256" key="6">
    <source>
        <dbReference type="ARBA" id="ARBA00015130"/>
    </source>
</evidence>
<gene>
    <name evidence="15" type="ORF">SAMN02910314_00686</name>
</gene>
<dbReference type="PATRIC" id="fig|79604.3.peg.640"/>
<evidence type="ECO:0000256" key="2">
    <source>
        <dbReference type="ARBA" id="ARBA00001962"/>
    </source>
</evidence>
<dbReference type="GO" id="GO:0043768">
    <property type="term" value="F:S-ribosylhomocysteine lyase activity"/>
    <property type="evidence" value="ECO:0007669"/>
    <property type="project" value="UniProtKB-EC"/>
</dbReference>
<dbReference type="STRING" id="79604.AAY81_03150"/>
<dbReference type="NCBIfam" id="NF002604">
    <property type="entry name" value="PRK02260.1-4"/>
    <property type="match status" value="1"/>
</dbReference>
<evidence type="ECO:0000313" key="15">
    <source>
        <dbReference type="EMBL" id="SEO62149.1"/>
    </source>
</evidence>
<evidence type="ECO:0000256" key="7">
    <source>
        <dbReference type="ARBA" id="ARBA00022654"/>
    </source>
</evidence>
<evidence type="ECO:0000256" key="10">
    <source>
        <dbReference type="ARBA" id="ARBA00023004"/>
    </source>
</evidence>
<keyword evidence="10" id="KW-0408">Iron</keyword>
<name>A0A172RX58_9ACTN</name>
<evidence type="ECO:0000256" key="3">
    <source>
        <dbReference type="ARBA" id="ARBA00007311"/>
    </source>
</evidence>
<accession>A0A172RX58</accession>
<reference evidence="16" key="1">
    <citation type="submission" date="2016-10" db="EMBL/GenBank/DDBJ databases">
        <authorList>
            <person name="Varghese N."/>
        </authorList>
    </citation>
    <scope>NUCLEOTIDE SEQUENCE [LARGE SCALE GENOMIC DNA]</scope>
    <source>
        <strain evidence="16">DSM 21843</strain>
    </source>
</reference>
<dbReference type="RefSeq" id="WP_066661258.1">
    <property type="nucleotide sequence ID" value="NZ_CP011402.1"/>
</dbReference>
<evidence type="ECO:0000256" key="12">
    <source>
        <dbReference type="ARBA" id="ARBA00024654"/>
    </source>
</evidence>
<dbReference type="EC" id="4.4.1.21" evidence="5"/>
<organism evidence="15 16">
    <name type="scientific">Denitrobacterium detoxificans</name>
    <dbReference type="NCBI Taxonomy" id="79604"/>
    <lineage>
        <taxon>Bacteria</taxon>
        <taxon>Bacillati</taxon>
        <taxon>Actinomycetota</taxon>
        <taxon>Coriobacteriia</taxon>
        <taxon>Eggerthellales</taxon>
        <taxon>Eggerthellaceae</taxon>
        <taxon>Denitrobacterium</taxon>
    </lineage>
</organism>
<dbReference type="Pfam" id="PF02664">
    <property type="entry name" value="LuxS"/>
    <property type="match status" value="1"/>
</dbReference>
<evidence type="ECO:0000256" key="9">
    <source>
        <dbReference type="ARBA" id="ARBA00022929"/>
    </source>
</evidence>
<evidence type="ECO:0000256" key="1">
    <source>
        <dbReference type="ARBA" id="ARBA00000297"/>
    </source>
</evidence>
<comment type="similarity">
    <text evidence="3">Belongs to the LuxS family.</text>
</comment>
<dbReference type="Proteomes" id="UP000182975">
    <property type="component" value="Unassembled WGS sequence"/>
</dbReference>
<evidence type="ECO:0000256" key="4">
    <source>
        <dbReference type="ARBA" id="ARBA00011738"/>
    </source>
</evidence>
<evidence type="ECO:0000256" key="11">
    <source>
        <dbReference type="ARBA" id="ARBA00023239"/>
    </source>
</evidence>
<keyword evidence="9" id="KW-0071">Autoinducer synthesis</keyword>
<dbReference type="OrthoDB" id="9788129at2"/>
<dbReference type="InterPro" id="IPR003815">
    <property type="entry name" value="S-ribosylhomocysteinase"/>
</dbReference>
<dbReference type="KEGG" id="ddt:AAY81_03150"/>
<dbReference type="Gene3D" id="3.30.1360.80">
    <property type="entry name" value="S-ribosylhomocysteinase (LuxS)"/>
    <property type="match status" value="1"/>
</dbReference>
<sequence length="174" mass="19833">MDLIPSFSVDHNRIVPGIFESRVDTLGSETVTTFDIRVKKPNAEPAVAPAAMHTMEHVIATYLRNHAEWNDKLVYWGPMGCLTGFYIIVKGHPSSRDMFDIILESFKYMRDFEGEVPGAQPENCGNYLMHDLPMAKWEAAKFVEYLEGADKSLIFDYPMTERLTLDNGLEFFDS</sequence>
<dbReference type="InterPro" id="IPR037005">
    <property type="entry name" value="LuxS_sf"/>
</dbReference>
<comment type="function">
    <text evidence="12">Involved in the synthesis of autoinducer 2 (AI-2) which is secreted by bacteria and is used to communicate both the cell density and the metabolic potential of the environment. The regulation of gene expression in response to changes in cell density is called quorum sensing. Catalyzes the transformation of S-ribosylhomocysteine (RHC) to homocysteine (HC) and 4,5-dihydroxy-2,3-pentadione (DPD).</text>
</comment>
<dbReference type="InterPro" id="IPR011249">
    <property type="entry name" value="Metalloenz_LuxS/M16"/>
</dbReference>
<dbReference type="SUPFAM" id="SSF63411">
    <property type="entry name" value="LuxS/MPP-like metallohydrolase"/>
    <property type="match status" value="1"/>
</dbReference>
<dbReference type="PANTHER" id="PTHR35799">
    <property type="entry name" value="S-RIBOSYLHOMOCYSTEINE LYASE"/>
    <property type="match status" value="1"/>
</dbReference>
<keyword evidence="16" id="KW-1185">Reference proteome</keyword>
<dbReference type="EMBL" id="FOEC01000003">
    <property type="protein sequence ID" value="SEO62149.1"/>
    <property type="molecule type" value="Genomic_DNA"/>
</dbReference>
<dbReference type="AlphaFoldDB" id="A0A172RX58"/>
<evidence type="ECO:0000313" key="16">
    <source>
        <dbReference type="Proteomes" id="UP000182975"/>
    </source>
</evidence>
<proteinExistence type="inferred from homology"/>
<evidence type="ECO:0000256" key="13">
    <source>
        <dbReference type="ARBA" id="ARBA00030600"/>
    </source>
</evidence>
<keyword evidence="7" id="KW-0673">Quorum sensing</keyword>
<comment type="catalytic activity">
    <reaction evidence="1">
        <text>S-(5-deoxy-D-ribos-5-yl)-L-homocysteine = (S)-4,5-dihydroxypentane-2,3-dione + L-homocysteine</text>
        <dbReference type="Rhea" id="RHEA:17753"/>
        <dbReference type="ChEBI" id="CHEBI:29484"/>
        <dbReference type="ChEBI" id="CHEBI:58195"/>
        <dbReference type="ChEBI" id="CHEBI:58199"/>
        <dbReference type="EC" id="4.4.1.21"/>
    </reaction>
</comment>
<protein>
    <recommendedName>
        <fullName evidence="6">S-ribosylhomocysteine lyase</fullName>
        <ecNumber evidence="5">4.4.1.21</ecNumber>
    </recommendedName>
    <alternativeName>
        <fullName evidence="13">AI-2 synthesis protein</fullName>
    </alternativeName>
    <alternativeName>
        <fullName evidence="14">Autoinducer-2 production protein LuxS</fullName>
    </alternativeName>
</protein>
<evidence type="ECO:0000256" key="8">
    <source>
        <dbReference type="ARBA" id="ARBA00022723"/>
    </source>
</evidence>
<keyword evidence="11 15" id="KW-0456">Lyase</keyword>
<evidence type="ECO:0000256" key="14">
    <source>
        <dbReference type="ARBA" id="ARBA00031777"/>
    </source>
</evidence>
<evidence type="ECO:0000256" key="5">
    <source>
        <dbReference type="ARBA" id="ARBA00012240"/>
    </source>
</evidence>
<keyword evidence="8" id="KW-0479">Metal-binding</keyword>
<dbReference type="GO" id="GO:0009372">
    <property type="term" value="P:quorum sensing"/>
    <property type="evidence" value="ECO:0007669"/>
    <property type="project" value="UniProtKB-KW"/>
</dbReference>
<comment type="subunit">
    <text evidence="4">Homodimer.</text>
</comment>